<reference evidence="3 4" key="1">
    <citation type="journal article" date="2016" name="Mol. Biol. Evol.">
        <title>Comparative Genomics of Early-Diverging Mushroom-Forming Fungi Provides Insights into the Origins of Lignocellulose Decay Capabilities.</title>
        <authorList>
            <person name="Nagy L.G."/>
            <person name="Riley R."/>
            <person name="Tritt A."/>
            <person name="Adam C."/>
            <person name="Daum C."/>
            <person name="Floudas D."/>
            <person name="Sun H."/>
            <person name="Yadav J.S."/>
            <person name="Pangilinan J."/>
            <person name="Larsson K.H."/>
            <person name="Matsuura K."/>
            <person name="Barry K."/>
            <person name="Labutti K."/>
            <person name="Kuo R."/>
            <person name="Ohm R.A."/>
            <person name="Bhattacharya S.S."/>
            <person name="Shirouzu T."/>
            <person name="Yoshinaga Y."/>
            <person name="Martin F.M."/>
            <person name="Grigoriev I.V."/>
            <person name="Hibbett D.S."/>
        </authorList>
    </citation>
    <scope>NUCLEOTIDE SEQUENCE [LARGE SCALE GENOMIC DNA]</scope>
    <source>
        <strain evidence="3 4">CBS 109695</strain>
    </source>
</reference>
<dbReference type="AlphaFoldDB" id="A0A166JAM4"/>
<proteinExistence type="predicted"/>
<dbReference type="EMBL" id="KV417553">
    <property type="protein sequence ID" value="KZP20666.1"/>
    <property type="molecule type" value="Genomic_DNA"/>
</dbReference>
<feature type="transmembrane region" description="Helical" evidence="2">
    <location>
        <begin position="273"/>
        <end position="290"/>
    </location>
</feature>
<keyword evidence="2" id="KW-0472">Membrane</keyword>
<feature type="transmembrane region" description="Helical" evidence="2">
    <location>
        <begin position="248"/>
        <end position="267"/>
    </location>
</feature>
<feature type="region of interest" description="Disordered" evidence="1">
    <location>
        <begin position="1"/>
        <end position="20"/>
    </location>
</feature>
<keyword evidence="2" id="KW-1133">Transmembrane helix</keyword>
<evidence type="ECO:0000313" key="4">
    <source>
        <dbReference type="Proteomes" id="UP000076532"/>
    </source>
</evidence>
<keyword evidence="4" id="KW-1185">Reference proteome</keyword>
<sequence>MKRDISGSQKGFGKRSQPCSDLHWSGSWTTSSPGTSCKLSFLPRRRTYKTRSFVGSTRPRHFCLRNFTVPEHFSSQFPLLGFLNCHGHNGGWSVHNPMRSVTTRWRRSYRRSQLSRVVNRPYASTGIHIESQKGRLSMHMTPLRIRSRLLSFSPIPIECDFFEYSQSPHSYGTPMSRLTKRYSRICFTTRQQLLVTGCGRFRPDFMHPNKDRCVRTRYPGSLFGKVKRFFIGQGLQAVSKALLLTGQLYYGVTIGALVVAVSAQYIGYQYSDAIGAFYIALSSALACRVFRMLLLCRSGTEDTAISTRAVESMIMAEMAGLGPEVRGAAGASEVDGVYQSGERDP</sequence>
<evidence type="ECO:0000256" key="2">
    <source>
        <dbReference type="SAM" id="Phobius"/>
    </source>
</evidence>
<protein>
    <submittedName>
        <fullName evidence="3">Uncharacterized protein</fullName>
    </submittedName>
</protein>
<evidence type="ECO:0000256" key="1">
    <source>
        <dbReference type="SAM" id="MobiDB-lite"/>
    </source>
</evidence>
<keyword evidence="2" id="KW-0812">Transmembrane</keyword>
<name>A0A166JAM4_9AGAM</name>
<organism evidence="3 4">
    <name type="scientific">Athelia psychrophila</name>
    <dbReference type="NCBI Taxonomy" id="1759441"/>
    <lineage>
        <taxon>Eukaryota</taxon>
        <taxon>Fungi</taxon>
        <taxon>Dikarya</taxon>
        <taxon>Basidiomycota</taxon>
        <taxon>Agaricomycotina</taxon>
        <taxon>Agaricomycetes</taxon>
        <taxon>Agaricomycetidae</taxon>
        <taxon>Atheliales</taxon>
        <taxon>Atheliaceae</taxon>
        <taxon>Athelia</taxon>
    </lineage>
</organism>
<accession>A0A166JAM4</accession>
<gene>
    <name evidence="3" type="ORF">FIBSPDRAFT_1044706</name>
</gene>
<evidence type="ECO:0000313" key="3">
    <source>
        <dbReference type="EMBL" id="KZP20666.1"/>
    </source>
</evidence>
<dbReference type="Proteomes" id="UP000076532">
    <property type="component" value="Unassembled WGS sequence"/>
</dbReference>